<evidence type="ECO:0000313" key="14">
    <source>
        <dbReference type="Proteomes" id="UP000231358"/>
    </source>
</evidence>
<feature type="transmembrane region" description="Helical" evidence="12">
    <location>
        <begin position="413"/>
        <end position="433"/>
    </location>
</feature>
<evidence type="ECO:0000256" key="6">
    <source>
        <dbReference type="ARBA" id="ARBA00022692"/>
    </source>
</evidence>
<feature type="transmembrane region" description="Helical" evidence="12">
    <location>
        <begin position="506"/>
        <end position="531"/>
    </location>
</feature>
<keyword evidence="8 12" id="KW-0472">Membrane</keyword>
<dbReference type="EMBL" id="NEXV01000406">
    <property type="protein sequence ID" value="PIG84130.1"/>
    <property type="molecule type" value="Genomic_DNA"/>
</dbReference>
<dbReference type="AlphaFoldDB" id="A0A2G7FU23"/>
<dbReference type="Proteomes" id="UP000231358">
    <property type="component" value="Unassembled WGS sequence"/>
</dbReference>
<keyword evidence="5" id="KW-0846">Cobalamin</keyword>
<dbReference type="STRING" id="656916.A0A2G7FU23"/>
<evidence type="ECO:0000256" key="8">
    <source>
        <dbReference type="ARBA" id="ARBA00023136"/>
    </source>
</evidence>
<feature type="transmembrane region" description="Helical" evidence="12">
    <location>
        <begin position="41"/>
        <end position="74"/>
    </location>
</feature>
<gene>
    <name evidence="13" type="ORF">AARAC_009812</name>
</gene>
<keyword evidence="10" id="KW-0170">Cobalt</keyword>
<feature type="transmembrane region" description="Helical" evidence="12">
    <location>
        <begin position="346"/>
        <end position="364"/>
    </location>
</feature>
<evidence type="ECO:0000256" key="11">
    <source>
        <dbReference type="ARBA" id="ARBA00025515"/>
    </source>
</evidence>
<dbReference type="InterPro" id="IPR050854">
    <property type="entry name" value="LMBD1_LysCbl_Transport"/>
</dbReference>
<feature type="transmembrane region" description="Helical" evidence="12">
    <location>
        <begin position="186"/>
        <end position="207"/>
    </location>
</feature>
<keyword evidence="6 12" id="KW-0812">Transmembrane</keyword>
<keyword evidence="7 12" id="KW-1133">Transmembrane helix</keyword>
<dbReference type="PANTHER" id="PTHR16130:SF2">
    <property type="entry name" value="LYSOSOMAL COBALAMIN TRANSPORT ESCORT PROTEIN LMBD1"/>
    <property type="match status" value="1"/>
</dbReference>
<comment type="caution">
    <text evidence="13">The sequence shown here is derived from an EMBL/GenBank/DDBJ whole genome shotgun (WGS) entry which is preliminary data.</text>
</comment>
<keyword evidence="9" id="KW-0458">Lysosome</keyword>
<evidence type="ECO:0000313" key="13">
    <source>
        <dbReference type="EMBL" id="PIG84130.1"/>
    </source>
</evidence>
<feature type="transmembrane region" description="Helical" evidence="12">
    <location>
        <begin position="376"/>
        <end position="401"/>
    </location>
</feature>
<proteinExistence type="inferred from homology"/>
<evidence type="ECO:0000256" key="10">
    <source>
        <dbReference type="ARBA" id="ARBA00023285"/>
    </source>
</evidence>
<reference evidence="13 14" key="1">
    <citation type="submission" date="2017-05" db="EMBL/GenBank/DDBJ databases">
        <title>Genome sequence for an aflatoxigenic pathogen of Argentinian peanut, Aspergillus arachidicola.</title>
        <authorList>
            <person name="Moore G."/>
            <person name="Beltz S.B."/>
            <person name="Mack B.M."/>
        </authorList>
    </citation>
    <scope>NUCLEOTIDE SEQUENCE [LARGE SCALE GENOMIC DNA]</scope>
    <source>
        <strain evidence="13 14">CBS 117610</strain>
    </source>
</reference>
<evidence type="ECO:0000256" key="3">
    <source>
        <dbReference type="ARBA" id="ARBA00017088"/>
    </source>
</evidence>
<dbReference type="PANTHER" id="PTHR16130">
    <property type="entry name" value="LYSOSOMAL COBALAMIN TRANSPORTER-RELATED"/>
    <property type="match status" value="1"/>
</dbReference>
<dbReference type="InterPro" id="IPR006876">
    <property type="entry name" value="LMBR1-like_membr_prot"/>
</dbReference>
<evidence type="ECO:0000256" key="1">
    <source>
        <dbReference type="ARBA" id="ARBA00004155"/>
    </source>
</evidence>
<dbReference type="GO" id="GO:0072665">
    <property type="term" value="P:protein localization to vacuole"/>
    <property type="evidence" value="ECO:0007669"/>
    <property type="project" value="TreeGrafter"/>
</dbReference>
<dbReference type="GO" id="GO:0031419">
    <property type="term" value="F:cobalamin binding"/>
    <property type="evidence" value="ECO:0007669"/>
    <property type="project" value="UniProtKB-KW"/>
</dbReference>
<keyword evidence="14" id="KW-1185">Reference proteome</keyword>
<feature type="transmembrane region" description="Helical" evidence="12">
    <location>
        <begin position="95"/>
        <end position="119"/>
    </location>
</feature>
<comment type="subcellular location">
    <subcellularLocation>
        <location evidence="1">Lysosome membrane</location>
        <topology evidence="1">Multi-pass membrane protein</topology>
    </subcellularLocation>
</comment>
<accession>A0A2G7FU23</accession>
<evidence type="ECO:0000256" key="5">
    <source>
        <dbReference type="ARBA" id="ARBA00022628"/>
    </source>
</evidence>
<dbReference type="Pfam" id="PF04791">
    <property type="entry name" value="LMBR1"/>
    <property type="match status" value="1"/>
</dbReference>
<evidence type="ECO:0000256" key="4">
    <source>
        <dbReference type="ARBA" id="ARBA00022448"/>
    </source>
</evidence>
<protein>
    <recommendedName>
        <fullName evidence="3">Probable lysosomal cobalamin transporter</fullName>
    </recommendedName>
</protein>
<evidence type="ECO:0000256" key="7">
    <source>
        <dbReference type="ARBA" id="ARBA00022989"/>
    </source>
</evidence>
<name>A0A2G7FU23_9EURO</name>
<evidence type="ECO:0000256" key="9">
    <source>
        <dbReference type="ARBA" id="ARBA00023228"/>
    </source>
</evidence>
<feature type="transmembrane region" description="Helical" evidence="12">
    <location>
        <begin position="310"/>
        <end position="334"/>
    </location>
</feature>
<dbReference type="GO" id="GO:0005774">
    <property type="term" value="C:vacuolar membrane"/>
    <property type="evidence" value="ECO:0007669"/>
    <property type="project" value="TreeGrafter"/>
</dbReference>
<evidence type="ECO:0000256" key="12">
    <source>
        <dbReference type="SAM" id="Phobius"/>
    </source>
</evidence>
<evidence type="ECO:0000256" key="2">
    <source>
        <dbReference type="ARBA" id="ARBA00009901"/>
    </source>
</evidence>
<feature type="transmembrane region" description="Helical" evidence="12">
    <location>
        <begin position="7"/>
        <end position="29"/>
    </location>
</feature>
<comment type="similarity">
    <text evidence="2">Belongs to the LIMR family. LMBRD1 subfamily.</text>
</comment>
<organism evidence="13 14">
    <name type="scientific">Aspergillus arachidicola</name>
    <dbReference type="NCBI Taxonomy" id="656916"/>
    <lineage>
        <taxon>Eukaryota</taxon>
        <taxon>Fungi</taxon>
        <taxon>Dikarya</taxon>
        <taxon>Ascomycota</taxon>
        <taxon>Pezizomycotina</taxon>
        <taxon>Eurotiomycetes</taxon>
        <taxon>Eurotiomycetidae</taxon>
        <taxon>Eurotiales</taxon>
        <taxon>Aspergillaceae</taxon>
        <taxon>Aspergillus</taxon>
        <taxon>Aspergillus subgen. Circumdati</taxon>
    </lineage>
</organism>
<keyword evidence="4" id="KW-0813">Transport</keyword>
<sequence>MALLQTSLIWAVYAIVVAILAAVASVFIYIYQTPRDRCLSVILTCIVALTTLLATVLLVPVDVALVSSTINPALGRRHDWATQSEVDRILLCLKIVYYFLYSLDALLCLIVIPFIYFLYEEYDEVASETEQQSFWQRFWAAFKYTISFLAIVVVLFLVGFFVPIAKDGDGGGLDYFKHLLTENRGERALIFALGLLITIGLCLYVLYTSTGLALFPITLIKEGPSVISPTLKATTAVQLRSNRERQRQLEGRCRGNPGLLSSKDRRELDTLVREERTLIRRQRLADEAQGKHQNWLMQLWLKFEAIFRPFQLLSGVILSLLALTIWISMLLTAIDKAKNSFCKQRCGYILGHINVFNPINWIFVQSAKIFPVDYVIFTLLVLFLFSSSIVGISAVGIRFLWIRIFQIRKGHTSPQALLLATAMLMLIILALNYSTSMILAPQYATYGPQTFCDRELSFYEKQPDCSVDKHLIRPCSEVADSLAAKQVCTPSVVSTFINRVTMNFPFFGAIFFWSQFAFLGIYLLVMVTALLRSPKLDERQLDEDAEEAEEESLLANTRGRVDTTWEDITSRMRRQNEVDRDGA</sequence>
<comment type="function">
    <text evidence="11">Probable lysosomal cobalamin transporter. Required to export cobalamin from lysosomes allowing its conversion to cofactors.</text>
</comment>
<feature type="transmembrane region" description="Helical" evidence="12">
    <location>
        <begin position="139"/>
        <end position="165"/>
    </location>
</feature>